<dbReference type="RefSeq" id="XP_016266199.1">
    <property type="nucleotide sequence ID" value="XM_016402302.1"/>
</dbReference>
<dbReference type="EMBL" id="KN847333">
    <property type="protein sequence ID" value="KIW45983.1"/>
    <property type="molecule type" value="Genomic_DNA"/>
</dbReference>
<evidence type="ECO:0000313" key="1">
    <source>
        <dbReference type="EMBL" id="KIW45983.1"/>
    </source>
</evidence>
<dbReference type="AlphaFoldDB" id="A0A0D2DSJ9"/>
<dbReference type="Proteomes" id="UP000053342">
    <property type="component" value="Unassembled WGS sequence"/>
</dbReference>
<accession>A0A0D2DSJ9</accession>
<dbReference type="OrthoDB" id="4126940at2759"/>
<dbReference type="GeneID" id="27353753"/>
<evidence type="ECO:0000313" key="2">
    <source>
        <dbReference type="Proteomes" id="UP000053342"/>
    </source>
</evidence>
<name>A0A0D2DSJ9_9EURO</name>
<dbReference type="VEuPathDB" id="FungiDB:PV06_01679"/>
<proteinExistence type="predicted"/>
<dbReference type="HOGENOM" id="CLU_1272152_0_0_1"/>
<keyword evidence="2" id="KW-1185">Reference proteome</keyword>
<sequence>MNVDLGLNIFQVVQNELLSREGTRSTLGLGFRLAVLEERLKNHEAKSKNSLVWRPHHAIAPISSLTPESKRLVDAERKRLLGRKGAKAIDDKDPTMLPRHEESWEVHPDFPRTVLEFKQLQFHPDTVRSLLEFYYVRVYRSDMRPVMIDTDHSTDVRYNLETCLEELAMTWGLNWLRIGGLALPGPSRLDGVP</sequence>
<protein>
    <submittedName>
        <fullName evidence="1">Uncharacterized protein</fullName>
    </submittedName>
</protein>
<organism evidence="1 2">
    <name type="scientific">Exophiala oligosperma</name>
    <dbReference type="NCBI Taxonomy" id="215243"/>
    <lineage>
        <taxon>Eukaryota</taxon>
        <taxon>Fungi</taxon>
        <taxon>Dikarya</taxon>
        <taxon>Ascomycota</taxon>
        <taxon>Pezizomycotina</taxon>
        <taxon>Eurotiomycetes</taxon>
        <taxon>Chaetothyriomycetidae</taxon>
        <taxon>Chaetothyriales</taxon>
        <taxon>Herpotrichiellaceae</taxon>
        <taxon>Exophiala</taxon>
    </lineage>
</organism>
<gene>
    <name evidence="1" type="ORF">PV06_01679</name>
</gene>
<reference evidence="1 2" key="1">
    <citation type="submission" date="2015-01" db="EMBL/GenBank/DDBJ databases">
        <title>The Genome Sequence of Exophiala oligosperma CBS72588.</title>
        <authorList>
            <consortium name="The Broad Institute Genomics Platform"/>
            <person name="Cuomo C."/>
            <person name="de Hoog S."/>
            <person name="Gorbushina A."/>
            <person name="Stielow B."/>
            <person name="Teixiera M."/>
            <person name="Abouelleil A."/>
            <person name="Chapman S.B."/>
            <person name="Priest M."/>
            <person name="Young S.K."/>
            <person name="Wortman J."/>
            <person name="Nusbaum C."/>
            <person name="Birren B."/>
        </authorList>
    </citation>
    <scope>NUCLEOTIDE SEQUENCE [LARGE SCALE GENOMIC DNA]</scope>
    <source>
        <strain evidence="1 2">CBS 72588</strain>
    </source>
</reference>